<dbReference type="InterPro" id="IPR019665">
    <property type="entry name" value="OxRdtase/DH_put_Rossmann_dom"/>
</dbReference>
<dbReference type="Gene3D" id="3.40.50.720">
    <property type="entry name" value="NAD(P)-binding Rossmann-like Domain"/>
    <property type="match status" value="1"/>
</dbReference>
<sequence>MASQRPARLDVAVISAGRVGSVLGAALTAAGHRVVATSGVSDASQRRVRTLLPGVPLLPVEEAVARAELVLLAVPDAALADLVVGLTRVAAWQAGQIVVHTSPRYGTQVLEPALAAHVLPIALHPAMHFSGTPTDLERLPDARFAVTCAAALRPIGEALAIEMGGEPVCVTESARPRYAAAVSHAAGHLSVVVDQAAELLADADVGGSRRLLATLMLTALESALREGDDGGRVAALSDVSALRADLETLHACAPDSRAVHLAMARATAARAMAAGRLAAPALDELLDLLTAPPGHSAP</sequence>
<dbReference type="RefSeq" id="WP_006594523.1">
    <property type="nucleotide sequence ID" value="NZ_BAHD01000093.1"/>
</dbReference>
<keyword evidence="4" id="KW-1185">Reference proteome</keyword>
<dbReference type="SUPFAM" id="SSF51735">
    <property type="entry name" value="NAD(P)-binding Rossmann-fold domains"/>
    <property type="match status" value="1"/>
</dbReference>
<organism evidence="3 4">
    <name type="scientific">Kineosphaera limosa NBRC 100340</name>
    <dbReference type="NCBI Taxonomy" id="1184609"/>
    <lineage>
        <taxon>Bacteria</taxon>
        <taxon>Bacillati</taxon>
        <taxon>Actinomycetota</taxon>
        <taxon>Actinomycetes</taxon>
        <taxon>Micrococcales</taxon>
        <taxon>Dermatophilaceae</taxon>
        <taxon>Kineosphaera</taxon>
    </lineage>
</organism>
<gene>
    <name evidence="3" type="ORF">KILIM_093_00080</name>
</gene>
<dbReference type="OrthoDB" id="8650434at2"/>
<feature type="domain" description="Putative oxidoreductase/dehydrogenase Rossmann-like" evidence="1">
    <location>
        <begin position="4"/>
        <end position="125"/>
    </location>
</feature>
<dbReference type="Proteomes" id="UP000008366">
    <property type="component" value="Unassembled WGS sequence"/>
</dbReference>
<name>K6WVY7_9MICO</name>
<dbReference type="InterPro" id="IPR018931">
    <property type="entry name" value="DUF2520"/>
</dbReference>
<dbReference type="Pfam" id="PF10728">
    <property type="entry name" value="DUF2520"/>
    <property type="match status" value="1"/>
</dbReference>
<feature type="domain" description="DUF2520" evidence="2">
    <location>
        <begin position="144"/>
        <end position="265"/>
    </location>
</feature>
<dbReference type="eggNOG" id="COG5495">
    <property type="taxonomic scope" value="Bacteria"/>
</dbReference>
<protein>
    <recommendedName>
        <fullName evidence="5">Oxidoreductase</fullName>
    </recommendedName>
</protein>
<evidence type="ECO:0008006" key="5">
    <source>
        <dbReference type="Google" id="ProtNLM"/>
    </source>
</evidence>
<evidence type="ECO:0000313" key="4">
    <source>
        <dbReference type="Proteomes" id="UP000008366"/>
    </source>
</evidence>
<accession>K6WVY7</accession>
<dbReference type="InterPro" id="IPR036291">
    <property type="entry name" value="NAD(P)-bd_dom_sf"/>
</dbReference>
<evidence type="ECO:0000259" key="2">
    <source>
        <dbReference type="Pfam" id="PF10728"/>
    </source>
</evidence>
<evidence type="ECO:0000259" key="1">
    <source>
        <dbReference type="Pfam" id="PF10727"/>
    </source>
</evidence>
<dbReference type="PANTHER" id="PTHR40459:SF1">
    <property type="entry name" value="CONSERVED HYPOTHETICAL ALANINE AND LEUCINE RICH PROTEIN"/>
    <property type="match status" value="1"/>
</dbReference>
<reference evidence="3 4" key="1">
    <citation type="submission" date="2012-08" db="EMBL/GenBank/DDBJ databases">
        <title>Whole genome shotgun sequence of Kineosphaera limosa NBRC 100340.</title>
        <authorList>
            <person name="Yoshida I."/>
            <person name="Isaki S."/>
            <person name="Hosoyama A."/>
            <person name="Tsuchikane K."/>
            <person name="Katsumata H."/>
            <person name="Ando Y."/>
            <person name="Ohji S."/>
            <person name="Hamada M."/>
            <person name="Tamura T."/>
            <person name="Yamazoe A."/>
            <person name="Yamazaki S."/>
            <person name="Fujita N."/>
        </authorList>
    </citation>
    <scope>NUCLEOTIDE SEQUENCE [LARGE SCALE GENOMIC DNA]</scope>
    <source>
        <strain evidence="3 4">NBRC 100340</strain>
    </source>
</reference>
<dbReference type="InterPro" id="IPR008927">
    <property type="entry name" value="6-PGluconate_DH-like_C_sf"/>
</dbReference>
<evidence type="ECO:0000313" key="3">
    <source>
        <dbReference type="EMBL" id="GAB97991.1"/>
    </source>
</evidence>
<dbReference type="PANTHER" id="PTHR40459">
    <property type="entry name" value="CONSERVED HYPOTHETICAL ALANINE AND LEUCINE RICH PROTEIN"/>
    <property type="match status" value="1"/>
</dbReference>
<proteinExistence type="predicted"/>
<dbReference type="STRING" id="1184609.KILIM_093_00080"/>
<comment type="caution">
    <text evidence="3">The sequence shown here is derived from an EMBL/GenBank/DDBJ whole genome shotgun (WGS) entry which is preliminary data.</text>
</comment>
<dbReference type="AlphaFoldDB" id="K6WVY7"/>
<dbReference type="SUPFAM" id="SSF48179">
    <property type="entry name" value="6-phosphogluconate dehydrogenase C-terminal domain-like"/>
    <property type="match status" value="1"/>
</dbReference>
<dbReference type="EMBL" id="BAHD01000093">
    <property type="protein sequence ID" value="GAB97991.1"/>
    <property type="molecule type" value="Genomic_DNA"/>
</dbReference>
<dbReference type="Pfam" id="PF10727">
    <property type="entry name" value="Rossmann-like"/>
    <property type="match status" value="1"/>
</dbReference>